<comment type="caution">
    <text evidence="2">The sequence shown here is derived from an EMBL/GenBank/DDBJ whole genome shotgun (WGS) entry which is preliminary data.</text>
</comment>
<organism evidence="2 3">
    <name type="scientific">Gelatiniphilus marinus</name>
    <dbReference type="NCBI Taxonomy" id="1759464"/>
    <lineage>
        <taxon>Bacteria</taxon>
        <taxon>Pseudomonadati</taxon>
        <taxon>Bacteroidota</taxon>
        <taxon>Flavobacteriia</taxon>
        <taxon>Flavobacteriales</taxon>
        <taxon>Flavobacteriaceae</taxon>
        <taxon>Gelatiniphilus</taxon>
    </lineage>
</organism>
<keyword evidence="1" id="KW-0812">Transmembrane</keyword>
<sequence length="137" mass="15649">MKENDNKHLDNFTKKIVKKAALESPSIHFTSEIMSQVSALNDKSITVYKPLISKKVWALITLSFVVLCVYLILGTETKQESWFSTLNFSALSSSKFTNALSGFTMSKTLMYAIVFFGLMFCIQIPFLKNHFDKRFEV</sequence>
<feature type="transmembrane region" description="Helical" evidence="1">
    <location>
        <begin position="109"/>
        <end position="127"/>
    </location>
</feature>
<proteinExistence type="predicted"/>
<feature type="transmembrane region" description="Helical" evidence="1">
    <location>
        <begin position="56"/>
        <end position="73"/>
    </location>
</feature>
<name>A0ABW5JS23_9FLAO</name>
<evidence type="ECO:0000256" key="1">
    <source>
        <dbReference type="SAM" id="Phobius"/>
    </source>
</evidence>
<dbReference type="RefSeq" id="WP_388016239.1">
    <property type="nucleotide sequence ID" value="NZ_JBHUDT010000002.1"/>
</dbReference>
<dbReference type="EMBL" id="JBHULK010000002">
    <property type="protein sequence ID" value="MFD2534862.1"/>
    <property type="molecule type" value="Genomic_DNA"/>
</dbReference>
<evidence type="ECO:0000313" key="3">
    <source>
        <dbReference type="Proteomes" id="UP001597441"/>
    </source>
</evidence>
<protein>
    <submittedName>
        <fullName evidence="2">Uncharacterized protein</fullName>
    </submittedName>
</protein>
<dbReference type="Proteomes" id="UP001597441">
    <property type="component" value="Unassembled WGS sequence"/>
</dbReference>
<keyword evidence="1" id="KW-1133">Transmembrane helix</keyword>
<accession>A0ABW5JS23</accession>
<evidence type="ECO:0000313" key="2">
    <source>
        <dbReference type="EMBL" id="MFD2534862.1"/>
    </source>
</evidence>
<keyword evidence="3" id="KW-1185">Reference proteome</keyword>
<gene>
    <name evidence="2" type="ORF">ACFSQS_07090</name>
</gene>
<reference evidence="3" key="1">
    <citation type="journal article" date="2019" name="Int. J. Syst. Evol. Microbiol.">
        <title>The Global Catalogue of Microorganisms (GCM) 10K type strain sequencing project: providing services to taxonomists for standard genome sequencing and annotation.</title>
        <authorList>
            <consortium name="The Broad Institute Genomics Platform"/>
            <consortium name="The Broad Institute Genome Sequencing Center for Infectious Disease"/>
            <person name="Wu L."/>
            <person name="Ma J."/>
        </authorList>
    </citation>
    <scope>NUCLEOTIDE SEQUENCE [LARGE SCALE GENOMIC DNA]</scope>
    <source>
        <strain evidence="3">KCTC 42903</strain>
    </source>
</reference>
<keyword evidence="1" id="KW-0472">Membrane</keyword>